<evidence type="ECO:0000256" key="1">
    <source>
        <dbReference type="SAM" id="SignalP"/>
    </source>
</evidence>
<evidence type="ECO:0000313" key="3">
    <source>
        <dbReference type="Proteomes" id="UP000199550"/>
    </source>
</evidence>
<sequence>MFRILILALAMVAVAFPATADQGRNGKSWRELVTEQGYLPGHGRGRTGPPRVAPPVVVAPSFGNSRTRQSLPATCIDDIETRDGWRRIYDRDCLADWGTDTRALPRICNVQLTTWGGVRRGYDAQCLVDAGYRRR</sequence>
<dbReference type="STRING" id="195913.SAMN04488004_10460"/>
<feature type="chain" id="PRO_5011704916" evidence="1">
    <location>
        <begin position="21"/>
        <end position="135"/>
    </location>
</feature>
<keyword evidence="3" id="KW-1185">Reference proteome</keyword>
<proteinExistence type="predicted"/>
<dbReference type="Proteomes" id="UP000199550">
    <property type="component" value="Unassembled WGS sequence"/>
</dbReference>
<keyword evidence="1" id="KW-0732">Signal</keyword>
<dbReference type="EMBL" id="FOTF01000004">
    <property type="protein sequence ID" value="SFK91306.1"/>
    <property type="molecule type" value="Genomic_DNA"/>
</dbReference>
<accession>A0A1I4DGQ9</accession>
<name>A0A1I4DGQ9_9RHOB</name>
<dbReference type="RefSeq" id="WP_139222585.1">
    <property type="nucleotide sequence ID" value="NZ_FOTF01000004.1"/>
</dbReference>
<dbReference type="AlphaFoldDB" id="A0A1I4DGQ9"/>
<feature type="signal peptide" evidence="1">
    <location>
        <begin position="1"/>
        <end position="20"/>
    </location>
</feature>
<reference evidence="2 3" key="1">
    <citation type="submission" date="2016-10" db="EMBL/GenBank/DDBJ databases">
        <authorList>
            <person name="de Groot N.N."/>
        </authorList>
    </citation>
    <scope>NUCLEOTIDE SEQUENCE [LARGE SCALE GENOMIC DNA]</scope>
    <source>
        <strain evidence="2 3">DSM 16199</strain>
    </source>
</reference>
<evidence type="ECO:0000313" key="2">
    <source>
        <dbReference type="EMBL" id="SFK91306.1"/>
    </source>
</evidence>
<organism evidence="2 3">
    <name type="scientific">Loktanella salsilacus</name>
    <dbReference type="NCBI Taxonomy" id="195913"/>
    <lineage>
        <taxon>Bacteria</taxon>
        <taxon>Pseudomonadati</taxon>
        <taxon>Pseudomonadota</taxon>
        <taxon>Alphaproteobacteria</taxon>
        <taxon>Rhodobacterales</taxon>
        <taxon>Roseobacteraceae</taxon>
        <taxon>Loktanella</taxon>
    </lineage>
</organism>
<protein>
    <submittedName>
        <fullName evidence="2">Uncharacterized protein</fullName>
    </submittedName>
</protein>
<gene>
    <name evidence="2" type="ORF">SAMN04488004_10460</name>
</gene>
<dbReference type="OrthoDB" id="7876829at2"/>